<gene>
    <name evidence="1" type="ORF">Cco03nite_51030</name>
</gene>
<keyword evidence="2" id="KW-1185">Reference proteome</keyword>
<dbReference type="EMBL" id="BONI01000047">
    <property type="protein sequence ID" value="GIG08403.1"/>
    <property type="molecule type" value="Genomic_DNA"/>
</dbReference>
<dbReference type="AlphaFoldDB" id="A0A8J3P9J0"/>
<dbReference type="Proteomes" id="UP000630887">
    <property type="component" value="Unassembled WGS sequence"/>
</dbReference>
<protein>
    <submittedName>
        <fullName evidence="1">Uncharacterized protein</fullName>
    </submittedName>
</protein>
<proteinExistence type="predicted"/>
<comment type="caution">
    <text evidence="1">The sequence shown here is derived from an EMBL/GenBank/DDBJ whole genome shotgun (WGS) entry which is preliminary data.</text>
</comment>
<evidence type="ECO:0000313" key="2">
    <source>
        <dbReference type="Proteomes" id="UP000630887"/>
    </source>
</evidence>
<dbReference type="RefSeq" id="WP_203694717.1">
    <property type="nucleotide sequence ID" value="NZ_BAAALC010000007.1"/>
</dbReference>
<sequence>MRPFFPPSRQFVERLSELFDFVHPASVALWNLRWQVEGFVAAVPDATDALLSQRFSAGSGIRANNLREVCVARPWSSQLGEFAKVVLFNVIALYEGWAEDVAGLAGSPSSGKALQFPSRGRYGNTRDGVREALAALVAGGSATMASCFQPVYRSSAKYSIGCLDALAAYYRYHKEVRNSLIHRGGVANATTVAAYSQAISLTGGDIGSKDAVRLEPVSSGQRVELSLFSVIQLADVVNRMVLTLDAELVASPVAEDRFVAEWKSSSHTNRTLPSAVDRRLKKIEAMCEKLDLVRPVNAGLIDDLLRARGLGV</sequence>
<accession>A0A8J3P9J0</accession>
<organism evidence="1 2">
    <name type="scientific">Catellatospora coxensis</name>
    <dbReference type="NCBI Taxonomy" id="310354"/>
    <lineage>
        <taxon>Bacteria</taxon>
        <taxon>Bacillati</taxon>
        <taxon>Actinomycetota</taxon>
        <taxon>Actinomycetes</taxon>
        <taxon>Micromonosporales</taxon>
        <taxon>Micromonosporaceae</taxon>
        <taxon>Catellatospora</taxon>
    </lineage>
</organism>
<name>A0A8J3P9J0_9ACTN</name>
<reference evidence="1 2" key="1">
    <citation type="submission" date="2021-01" db="EMBL/GenBank/DDBJ databases">
        <title>Whole genome shotgun sequence of Catellatospora coxensis NBRC 107359.</title>
        <authorList>
            <person name="Komaki H."/>
            <person name="Tamura T."/>
        </authorList>
    </citation>
    <scope>NUCLEOTIDE SEQUENCE [LARGE SCALE GENOMIC DNA]</scope>
    <source>
        <strain evidence="1 2">NBRC 107359</strain>
    </source>
</reference>
<evidence type="ECO:0000313" key="1">
    <source>
        <dbReference type="EMBL" id="GIG08403.1"/>
    </source>
</evidence>